<organism evidence="1 2">
    <name type="scientific">candidate division GN15 bacterium</name>
    <dbReference type="NCBI Taxonomy" id="2072418"/>
    <lineage>
        <taxon>Bacteria</taxon>
        <taxon>candidate division GN15</taxon>
    </lineage>
</organism>
<sequence length="334" mass="38168">MEVRIIPFDEKYLDETLAMMRKWSPDHPELGEKSLYDWQRCTRYLAMSGDEVVGHIGQIAHEFRYADGRPPVKLGWGVTLVINMSQDAVRKAAGRLLLKACEDAPGVKYAAVGVVPTIEPAYLRRGHQIVREGSSYFARFFRPEKALAYWGKPTWYSSFAKLAGLFWRPDTTVRHGSLEPVTHFLAEWDPIWDDQMKQQYEFYGVRDADFLNYKLAQPNRQYFAFLHKDSSGAIDGYIIYRRAKHLTRDMDLVRVCDMVGSRTAKRDMLARAMQFALQEAPGTYGIVGLSSSTDEQNFKSTGMFVTRPYPVVLAAGVEGKPHVTLFDSDLDNLW</sequence>
<dbReference type="Proteomes" id="UP000250918">
    <property type="component" value="Unassembled WGS sequence"/>
</dbReference>
<reference evidence="1 2" key="1">
    <citation type="journal article" date="2018" name="ISME J.">
        <title>A methanotrophic archaeon couples anaerobic oxidation of methane to Fe(III) reduction.</title>
        <authorList>
            <person name="Cai C."/>
            <person name="Leu A.O."/>
            <person name="Xie G.J."/>
            <person name="Guo J."/>
            <person name="Feng Y."/>
            <person name="Zhao J.X."/>
            <person name="Tyson G.W."/>
            <person name="Yuan Z."/>
            <person name="Hu S."/>
        </authorList>
    </citation>
    <scope>NUCLEOTIDE SEQUENCE [LARGE SCALE GENOMIC DNA]</scope>
    <source>
        <strain evidence="1">FeB_12</strain>
    </source>
</reference>
<gene>
    <name evidence="1" type="ORF">C3F09_08240</name>
</gene>
<evidence type="ECO:0000313" key="1">
    <source>
        <dbReference type="EMBL" id="PWB71131.1"/>
    </source>
</evidence>
<dbReference type="EMBL" id="PQAP01000124">
    <property type="protein sequence ID" value="PWB71131.1"/>
    <property type="molecule type" value="Genomic_DNA"/>
</dbReference>
<protein>
    <recommendedName>
        <fullName evidence="3">N-acetyltransferase domain-containing protein</fullName>
    </recommendedName>
</protein>
<name>A0A855X5Q6_9BACT</name>
<dbReference type="AlphaFoldDB" id="A0A855X5Q6"/>
<comment type="caution">
    <text evidence="1">The sequence shown here is derived from an EMBL/GenBank/DDBJ whole genome shotgun (WGS) entry which is preliminary data.</text>
</comment>
<evidence type="ECO:0008006" key="3">
    <source>
        <dbReference type="Google" id="ProtNLM"/>
    </source>
</evidence>
<dbReference type="InterPro" id="IPR016181">
    <property type="entry name" value="Acyl_CoA_acyltransferase"/>
</dbReference>
<dbReference type="SUPFAM" id="SSF55729">
    <property type="entry name" value="Acyl-CoA N-acyltransferases (Nat)"/>
    <property type="match status" value="1"/>
</dbReference>
<accession>A0A855X5Q6</accession>
<proteinExistence type="predicted"/>
<evidence type="ECO:0000313" key="2">
    <source>
        <dbReference type="Proteomes" id="UP000250918"/>
    </source>
</evidence>